<comment type="similarity">
    <text evidence="6">In the C-terminal section; belongs to the OsmX family.</text>
</comment>
<feature type="transmembrane region" description="Helical" evidence="8">
    <location>
        <begin position="435"/>
        <end position="453"/>
    </location>
</feature>
<feature type="transmembrane region" description="Helical" evidence="8">
    <location>
        <begin position="502"/>
        <end position="521"/>
    </location>
</feature>
<dbReference type="GO" id="GO:0022857">
    <property type="term" value="F:transmembrane transporter activity"/>
    <property type="evidence" value="ECO:0007669"/>
    <property type="project" value="InterPro"/>
</dbReference>
<dbReference type="PROSITE" id="PS50928">
    <property type="entry name" value="ABC_TM1"/>
    <property type="match status" value="1"/>
</dbReference>
<dbReference type="CDD" id="cd13607">
    <property type="entry name" value="PBP2_AfProX_like"/>
    <property type="match status" value="1"/>
</dbReference>
<dbReference type="InterPro" id="IPR035906">
    <property type="entry name" value="MetI-like_sf"/>
</dbReference>
<dbReference type="GO" id="GO:0043190">
    <property type="term" value="C:ATP-binding cassette (ABC) transporter complex"/>
    <property type="evidence" value="ECO:0007669"/>
    <property type="project" value="InterPro"/>
</dbReference>
<dbReference type="PANTHER" id="PTHR30177:SF4">
    <property type="entry name" value="OSMOPROTECTANT IMPORT PERMEASE PROTEIN OSMW"/>
    <property type="match status" value="1"/>
</dbReference>
<keyword evidence="4 8" id="KW-1133">Transmembrane helix</keyword>
<sequence>MGCAQHWEKIKVRIIRLFRKFKPALWVLAPPGQTTSCRLPGAAPKAGAPARAPHTVHRPPPARWWTGSFGLRAAALLLAAGLAVEPTPAVAETLVVGSKRFTESYILGEIVRQAALRAGERSVHRSGLGNTAIVFEAIKSGAIDIYPEYTGTLDREILGNPRSSSLVELNRQLARYGLGVGVPLGFNNTYALAVREDVAQQRGLRRISDLSHHADLRLGLSQEFLGRRDGWPGLREAYGLPFPSPRGIDHGLAYVALATGQVDVIDVYTTDAKLARYRLRLLEDDRHYFPAYEAVLVYRLDLPERFPKAWRALQSLAGTIPEPTMIRLNAEAELQGKRFTEVAAGFLDGAAAASPAGSRGLLEVLAGPDLVRLTLEHALLVFASLAVSVAIGVPLGVGANRAPRFAAVVLGAVGVIQTIPALALLAFLIAALQRIGVAPALVALVLYGLLPIVRNTYAGLQEVPPGVKQAAAALGLSEALRLRLIELPLAGRSILAGIKTSAVINVGTATIAAFIGAGGYGERIVAGLALNDRVMLLAGAIPAAAFALLVQGLFDALERRWCAWPPGSHDPGARF</sequence>
<dbReference type="Pfam" id="PF00528">
    <property type="entry name" value="BPD_transp_1"/>
    <property type="match status" value="1"/>
</dbReference>
<dbReference type="InterPro" id="IPR007210">
    <property type="entry name" value="ABC_Gly_betaine_transp_sub-bd"/>
</dbReference>
<dbReference type="PANTHER" id="PTHR30177">
    <property type="entry name" value="GLYCINE BETAINE/L-PROLINE TRANSPORT SYSTEM PERMEASE PROTEIN PROW"/>
    <property type="match status" value="1"/>
</dbReference>
<evidence type="ECO:0000256" key="8">
    <source>
        <dbReference type="RuleBase" id="RU363032"/>
    </source>
</evidence>
<keyword evidence="11" id="KW-1185">Reference proteome</keyword>
<dbReference type="CDD" id="cd06261">
    <property type="entry name" value="TM_PBP2"/>
    <property type="match status" value="1"/>
</dbReference>
<evidence type="ECO:0000256" key="6">
    <source>
        <dbReference type="ARBA" id="ARBA00035642"/>
    </source>
</evidence>
<evidence type="ECO:0000256" key="3">
    <source>
        <dbReference type="ARBA" id="ARBA00022692"/>
    </source>
</evidence>
<comment type="similarity">
    <text evidence="8">Belongs to the binding-protein-dependent transport system permease family.</text>
</comment>
<dbReference type="OrthoDB" id="9806809at2"/>
<dbReference type="InterPro" id="IPR041894">
    <property type="entry name" value="PBP2_ProX-like"/>
</dbReference>
<name>A0A5C7EJH3_9PROT</name>
<keyword evidence="2 8" id="KW-0813">Transport</keyword>
<dbReference type="FunFam" id="1.10.3720.10:FF:000001">
    <property type="entry name" value="Glycine betaine ABC transporter, permease"/>
    <property type="match status" value="1"/>
</dbReference>
<dbReference type="GO" id="GO:0031460">
    <property type="term" value="P:glycine betaine transport"/>
    <property type="evidence" value="ECO:0007669"/>
    <property type="project" value="TreeGrafter"/>
</dbReference>
<dbReference type="SUPFAM" id="SSF53850">
    <property type="entry name" value="Periplasmic binding protein-like II"/>
    <property type="match status" value="1"/>
</dbReference>
<accession>A0A5C7EJH3</accession>
<feature type="transmembrane region" description="Helical" evidence="8">
    <location>
        <begin position="378"/>
        <end position="398"/>
    </location>
</feature>
<evidence type="ECO:0000256" key="4">
    <source>
        <dbReference type="ARBA" id="ARBA00022989"/>
    </source>
</evidence>
<feature type="domain" description="ABC transmembrane type-1" evidence="9">
    <location>
        <begin position="374"/>
        <end position="554"/>
    </location>
</feature>
<evidence type="ECO:0000313" key="11">
    <source>
        <dbReference type="Proteomes" id="UP000321201"/>
    </source>
</evidence>
<evidence type="ECO:0000259" key="9">
    <source>
        <dbReference type="PROSITE" id="PS50928"/>
    </source>
</evidence>
<comment type="caution">
    <text evidence="10">The sequence shown here is derived from an EMBL/GenBank/DDBJ whole genome shotgun (WGS) entry which is preliminary data.</text>
</comment>
<dbReference type="SUPFAM" id="SSF161098">
    <property type="entry name" value="MetI-like"/>
    <property type="match status" value="1"/>
</dbReference>
<proteinExistence type="inferred from homology"/>
<dbReference type="Gene3D" id="1.10.3720.10">
    <property type="entry name" value="MetI-like"/>
    <property type="match status" value="1"/>
</dbReference>
<evidence type="ECO:0000256" key="5">
    <source>
        <dbReference type="ARBA" id="ARBA00023136"/>
    </source>
</evidence>
<evidence type="ECO:0000256" key="2">
    <source>
        <dbReference type="ARBA" id="ARBA00022448"/>
    </source>
</evidence>
<organism evidence="10 11">
    <name type="scientific">Pelomicrobium methylotrophicum</name>
    <dbReference type="NCBI Taxonomy" id="2602750"/>
    <lineage>
        <taxon>Bacteria</taxon>
        <taxon>Pseudomonadati</taxon>
        <taxon>Pseudomonadota</taxon>
        <taxon>Hydrogenophilia</taxon>
        <taxon>Hydrogenophilia incertae sedis</taxon>
        <taxon>Pelomicrobium</taxon>
    </lineage>
</organism>
<keyword evidence="3 8" id="KW-0812">Transmembrane</keyword>
<dbReference type="InParanoid" id="A0A5C7EJH3"/>
<dbReference type="AlphaFoldDB" id="A0A5C7EJH3"/>
<comment type="similarity">
    <text evidence="7">In the N-terminal section; belongs to the binding-protein-dependent transport system permease family.</text>
</comment>
<feature type="transmembrane region" description="Helical" evidence="8">
    <location>
        <begin position="533"/>
        <end position="554"/>
    </location>
</feature>
<evidence type="ECO:0000313" key="10">
    <source>
        <dbReference type="EMBL" id="TXF11128.1"/>
    </source>
</evidence>
<comment type="subcellular location">
    <subcellularLocation>
        <location evidence="1 8">Cell membrane</location>
        <topology evidence="1 8">Multi-pass membrane protein</topology>
    </subcellularLocation>
</comment>
<dbReference type="Gene3D" id="3.40.190.10">
    <property type="entry name" value="Periplasmic binding protein-like II"/>
    <property type="match status" value="1"/>
</dbReference>
<protein>
    <submittedName>
        <fullName evidence="10">ABC transporter permease subunit</fullName>
    </submittedName>
</protein>
<keyword evidence="5 8" id="KW-0472">Membrane</keyword>
<dbReference type="InterPro" id="IPR051204">
    <property type="entry name" value="ABC_transp_perm/SBD"/>
</dbReference>
<gene>
    <name evidence="10" type="ORF">FR698_11455</name>
</gene>
<feature type="transmembrane region" description="Helical" evidence="8">
    <location>
        <begin position="405"/>
        <end position="429"/>
    </location>
</feature>
<dbReference type="EMBL" id="VPFL01000016">
    <property type="protein sequence ID" value="TXF11128.1"/>
    <property type="molecule type" value="Genomic_DNA"/>
</dbReference>
<dbReference type="FunCoup" id="A0A5C7EJH3">
    <property type="interactions" value="117"/>
</dbReference>
<dbReference type="Pfam" id="PF04069">
    <property type="entry name" value="OpuAC"/>
    <property type="match status" value="1"/>
</dbReference>
<dbReference type="InterPro" id="IPR000515">
    <property type="entry name" value="MetI-like"/>
</dbReference>
<dbReference type="Proteomes" id="UP000321201">
    <property type="component" value="Unassembled WGS sequence"/>
</dbReference>
<reference evidence="10 11" key="1">
    <citation type="submission" date="2019-08" db="EMBL/GenBank/DDBJ databases">
        <title>Pelomicrobium methylotrophicum gen. nov., sp. nov. a moderately thermophilic, facultatively anaerobic, lithoautotrophic and methylotrophic bacterium isolated from a terrestrial mud volcano.</title>
        <authorList>
            <person name="Slobodkina G.B."/>
            <person name="Merkel A.Y."/>
            <person name="Slobodkin A.I."/>
        </authorList>
    </citation>
    <scope>NUCLEOTIDE SEQUENCE [LARGE SCALE GENOMIC DNA]</scope>
    <source>
        <strain evidence="10 11">SM250</strain>
    </source>
</reference>
<evidence type="ECO:0000256" key="1">
    <source>
        <dbReference type="ARBA" id="ARBA00004651"/>
    </source>
</evidence>
<evidence type="ECO:0000256" key="7">
    <source>
        <dbReference type="ARBA" id="ARBA00035652"/>
    </source>
</evidence>
<dbReference type="Gene3D" id="3.40.190.120">
    <property type="entry name" value="Osmoprotection protein (prox), domain 2"/>
    <property type="match status" value="1"/>
</dbReference>